<comment type="caution">
    <text evidence="1">The sequence shown here is derived from an EMBL/GenBank/DDBJ whole genome shotgun (WGS) entry which is preliminary data.</text>
</comment>
<evidence type="ECO:0000313" key="2">
    <source>
        <dbReference type="Proteomes" id="UP001610334"/>
    </source>
</evidence>
<keyword evidence="2" id="KW-1185">Reference proteome</keyword>
<name>A0ABR4HLY9_9EURO</name>
<gene>
    <name evidence="1" type="ORF">BJX63DRAFT_137833</name>
</gene>
<sequence>MCIAILSTTHPDYRFIIINNRDEFLARPTSRANWWPAPQTHILSARDLARPAHGTWLGVTKTGRIAVLTNCLETNCARAVGTRSRGDVINAWLTASSEHPAAANGHVEEFIGELKQSRDLNSVGGFNLLLGDIGEPEPGTLAIVSNRSANMECCNGEVQVRRVSGGSGQTIALSNMTLEGEGADHTKAWKKILLGESLTADAITASLKNGEDEDALVERLFNVLSTDTLPRLPGEQKPEAYLGVFRESIFIPVLGKASEKHQEGDVDWNAKLLDPVFMEGLYGTQTQTVILVSKNDRRVRYIARTLYDEDGQPLSPEERDQSFEFQVEL</sequence>
<accession>A0ABR4HLY9</accession>
<dbReference type="PANTHER" id="PTHR17985:SF8">
    <property type="entry name" value="TRANSPORT AND GOLGI ORGANIZATION PROTEIN 2 HOMOLOG"/>
    <property type="match status" value="1"/>
</dbReference>
<dbReference type="EMBL" id="JBFXLT010000022">
    <property type="protein sequence ID" value="KAL2816504.1"/>
    <property type="molecule type" value="Genomic_DNA"/>
</dbReference>
<organism evidence="1 2">
    <name type="scientific">Aspergillus granulosus</name>
    <dbReference type="NCBI Taxonomy" id="176169"/>
    <lineage>
        <taxon>Eukaryota</taxon>
        <taxon>Fungi</taxon>
        <taxon>Dikarya</taxon>
        <taxon>Ascomycota</taxon>
        <taxon>Pezizomycotina</taxon>
        <taxon>Eurotiomycetes</taxon>
        <taxon>Eurotiomycetidae</taxon>
        <taxon>Eurotiales</taxon>
        <taxon>Aspergillaceae</taxon>
        <taxon>Aspergillus</taxon>
        <taxon>Aspergillus subgen. Nidulantes</taxon>
    </lineage>
</organism>
<dbReference type="Proteomes" id="UP001610334">
    <property type="component" value="Unassembled WGS sequence"/>
</dbReference>
<dbReference type="Pfam" id="PF05742">
    <property type="entry name" value="TANGO2"/>
    <property type="match status" value="1"/>
</dbReference>
<evidence type="ECO:0000313" key="1">
    <source>
        <dbReference type="EMBL" id="KAL2816504.1"/>
    </source>
</evidence>
<protein>
    <submittedName>
        <fullName evidence="1">DUF833-domain-containing protein</fullName>
    </submittedName>
</protein>
<dbReference type="InterPro" id="IPR008551">
    <property type="entry name" value="TANGO2"/>
</dbReference>
<dbReference type="PANTHER" id="PTHR17985">
    <property type="entry name" value="SER/THR-RICH PROTEIN T10 IN DGCR REGION"/>
    <property type="match status" value="1"/>
</dbReference>
<proteinExistence type="predicted"/>
<reference evidence="1 2" key="1">
    <citation type="submission" date="2024-07" db="EMBL/GenBank/DDBJ databases">
        <title>Section-level genome sequencing and comparative genomics of Aspergillus sections Usti and Cavernicolus.</title>
        <authorList>
            <consortium name="Lawrence Berkeley National Laboratory"/>
            <person name="Nybo J.L."/>
            <person name="Vesth T.C."/>
            <person name="Theobald S."/>
            <person name="Frisvad J.C."/>
            <person name="Larsen T.O."/>
            <person name="Kjaerboelling I."/>
            <person name="Rothschild-Mancinelli K."/>
            <person name="Lyhne E.K."/>
            <person name="Kogle M.E."/>
            <person name="Barry K."/>
            <person name="Clum A."/>
            <person name="Na H."/>
            <person name="Ledsgaard L."/>
            <person name="Lin J."/>
            <person name="Lipzen A."/>
            <person name="Kuo A."/>
            <person name="Riley R."/>
            <person name="Mondo S."/>
            <person name="Labutti K."/>
            <person name="Haridas S."/>
            <person name="Pangalinan J."/>
            <person name="Salamov A.A."/>
            <person name="Simmons B.A."/>
            <person name="Magnuson J.K."/>
            <person name="Chen J."/>
            <person name="Drula E."/>
            <person name="Henrissat B."/>
            <person name="Wiebenga A."/>
            <person name="Lubbers R.J."/>
            <person name="Gomes A.C."/>
            <person name="Makela M.R."/>
            <person name="Stajich J."/>
            <person name="Grigoriev I.V."/>
            <person name="Mortensen U.H."/>
            <person name="De Vries R.P."/>
            <person name="Baker S.E."/>
            <person name="Andersen M.R."/>
        </authorList>
    </citation>
    <scope>NUCLEOTIDE SEQUENCE [LARGE SCALE GENOMIC DNA]</scope>
    <source>
        <strain evidence="1 2">CBS 588.65</strain>
    </source>
</reference>